<dbReference type="Gene3D" id="3.10.129.10">
    <property type="entry name" value="Hotdog Thioesterase"/>
    <property type="match status" value="1"/>
</dbReference>
<dbReference type="CDD" id="cd03442">
    <property type="entry name" value="BFIT_BACH"/>
    <property type="match status" value="1"/>
</dbReference>
<evidence type="ECO:0000256" key="2">
    <source>
        <dbReference type="ARBA" id="ARBA00022801"/>
    </source>
</evidence>
<sequence>MEVRFMTQVTCKRTKAVQSHRIMPNQTNFYKNLYGGQILYIMDNVASVSAGRLTPYGTMTANMDDIHFIAPLPEGDIAHVETYVTGAGKRSMEIFAKVIGEKHTGERYLAATAFLTYVVLKDYVDPDYHLPEVVAHTDEEVYLCNGYEGRKSGHAQKRILTKELVSHLTVDLLD</sequence>
<dbReference type="SUPFAM" id="SSF54637">
    <property type="entry name" value="Thioesterase/thiol ester dehydrase-isomerase"/>
    <property type="match status" value="1"/>
</dbReference>
<organism evidence="5 6">
    <name type="scientific">Aerococcus urinaeequi</name>
    <dbReference type="NCBI Taxonomy" id="51665"/>
    <lineage>
        <taxon>Bacteria</taxon>
        <taxon>Bacillati</taxon>
        <taxon>Bacillota</taxon>
        <taxon>Bacilli</taxon>
        <taxon>Lactobacillales</taxon>
        <taxon>Aerococcaceae</taxon>
        <taxon>Aerococcus</taxon>
    </lineage>
</organism>
<dbReference type="AlphaFoldDB" id="A0A7M1KSD0"/>
<dbReference type="Pfam" id="PF03061">
    <property type="entry name" value="4HBT"/>
    <property type="match status" value="1"/>
</dbReference>
<name>A0A7M1KSD0_9LACT</name>
<protein>
    <submittedName>
        <fullName evidence="5">Acyl-CoA thioesterase</fullName>
    </submittedName>
</protein>
<evidence type="ECO:0000313" key="5">
    <source>
        <dbReference type="EMBL" id="QOQ79082.1"/>
    </source>
</evidence>
<evidence type="ECO:0000259" key="4">
    <source>
        <dbReference type="PROSITE" id="PS51770"/>
    </source>
</evidence>
<comment type="similarity">
    <text evidence="1">Belongs to the acyl coenzyme A hydrolase family.</text>
</comment>
<dbReference type="Proteomes" id="UP000595091">
    <property type="component" value="Chromosome"/>
</dbReference>
<reference evidence="5 6" key="1">
    <citation type="submission" date="2020-10" db="EMBL/GenBank/DDBJ databases">
        <title>Plasmid carrying two tetracycline resistance determinant.</title>
        <authorList>
            <person name="Yang Q."/>
        </authorList>
    </citation>
    <scope>NUCLEOTIDE SEQUENCE [LARGE SCALE GENOMIC DNA]</scope>
    <source>
        <strain evidence="5 6">T43</strain>
    </source>
</reference>
<proteinExistence type="inferred from homology"/>
<evidence type="ECO:0000256" key="1">
    <source>
        <dbReference type="ARBA" id="ARBA00010458"/>
    </source>
</evidence>
<evidence type="ECO:0000256" key="3">
    <source>
        <dbReference type="PROSITE-ProRule" id="PRU01106"/>
    </source>
</evidence>
<dbReference type="GO" id="GO:0006637">
    <property type="term" value="P:acyl-CoA metabolic process"/>
    <property type="evidence" value="ECO:0007669"/>
    <property type="project" value="TreeGrafter"/>
</dbReference>
<dbReference type="GO" id="GO:0052816">
    <property type="term" value="F:long-chain fatty acyl-CoA hydrolase activity"/>
    <property type="evidence" value="ECO:0007669"/>
    <property type="project" value="TreeGrafter"/>
</dbReference>
<dbReference type="PANTHER" id="PTHR11049">
    <property type="entry name" value="ACYL COENZYME A THIOESTER HYDROLASE"/>
    <property type="match status" value="1"/>
</dbReference>
<feature type="domain" description="HotDog ACOT-type" evidence="4">
    <location>
        <begin position="12"/>
        <end position="123"/>
    </location>
</feature>
<dbReference type="PANTHER" id="PTHR11049:SF24">
    <property type="entry name" value="CYTOSOLIC ACYL COENZYME A THIOESTER HYDROLASE"/>
    <property type="match status" value="1"/>
</dbReference>
<dbReference type="InterPro" id="IPR006683">
    <property type="entry name" value="Thioestr_dom"/>
</dbReference>
<dbReference type="GO" id="GO:0005829">
    <property type="term" value="C:cytosol"/>
    <property type="evidence" value="ECO:0007669"/>
    <property type="project" value="TreeGrafter"/>
</dbReference>
<dbReference type="InterPro" id="IPR029069">
    <property type="entry name" value="HotDog_dom_sf"/>
</dbReference>
<dbReference type="EMBL" id="CP063065">
    <property type="protein sequence ID" value="QOQ79082.1"/>
    <property type="molecule type" value="Genomic_DNA"/>
</dbReference>
<evidence type="ECO:0000313" key="6">
    <source>
        <dbReference type="Proteomes" id="UP000595091"/>
    </source>
</evidence>
<keyword evidence="2 3" id="KW-0378">Hydrolase</keyword>
<accession>A0A7M1KSD0</accession>
<dbReference type="InterPro" id="IPR040170">
    <property type="entry name" value="Cytosol_ACT"/>
</dbReference>
<gene>
    <name evidence="5" type="ORF">IMX20_08950</name>
</gene>
<dbReference type="InterPro" id="IPR033120">
    <property type="entry name" value="HOTDOG_ACOT"/>
</dbReference>
<dbReference type="GO" id="GO:0009062">
    <property type="term" value="P:fatty acid catabolic process"/>
    <property type="evidence" value="ECO:0007669"/>
    <property type="project" value="TreeGrafter"/>
</dbReference>
<dbReference type="PROSITE" id="PS51770">
    <property type="entry name" value="HOTDOG_ACOT"/>
    <property type="match status" value="1"/>
</dbReference>